<dbReference type="PROSITE" id="PS50005">
    <property type="entry name" value="TPR"/>
    <property type="match status" value="3"/>
</dbReference>
<feature type="repeat" description="TPR" evidence="8">
    <location>
        <begin position="379"/>
        <end position="412"/>
    </location>
</feature>
<comment type="caution">
    <text evidence="10">The sequence shown here is derived from an EMBL/GenBank/DDBJ whole genome shotgun (WGS) entry which is preliminary data.</text>
</comment>
<keyword evidence="5" id="KW-0677">Repeat</keyword>
<dbReference type="InterPro" id="IPR011990">
    <property type="entry name" value="TPR-like_helical_dom_sf"/>
</dbReference>
<name>A0A5A8C9M9_CAFRO</name>
<dbReference type="InterPro" id="IPR024111">
    <property type="entry name" value="PEX5/PEX5L"/>
</dbReference>
<reference evidence="10 11" key="1">
    <citation type="submission" date="2019-07" db="EMBL/GenBank/DDBJ databases">
        <title>Genomes of Cafeteria roenbergensis.</title>
        <authorList>
            <person name="Fischer M.G."/>
            <person name="Hackl T."/>
            <person name="Roman M."/>
        </authorList>
    </citation>
    <scope>NUCLEOTIDE SEQUENCE [LARGE SCALE GENOMIC DNA]</scope>
    <source>
        <strain evidence="10 11">BVI</strain>
    </source>
</reference>
<comment type="similarity">
    <text evidence="3">Belongs to the peroxisomal targeting signal receptor family.</text>
</comment>
<keyword evidence="11" id="KW-1185">Reference proteome</keyword>
<dbReference type="InterPro" id="IPR019734">
    <property type="entry name" value="TPR_rpt"/>
</dbReference>
<protein>
    <recommendedName>
        <fullName evidence="12">Peroxin-5</fullName>
    </recommendedName>
</protein>
<evidence type="ECO:0000256" key="1">
    <source>
        <dbReference type="ARBA" id="ARBA00004275"/>
    </source>
</evidence>
<feature type="repeat" description="TPR" evidence="8">
    <location>
        <begin position="131"/>
        <end position="164"/>
    </location>
</feature>
<sequence length="483" mass="49842">MARIAAGRVTLSADGRSLQGDVPVMEVASADHTGAPLADAVEESLQAGRHASGSADPEGAAAAYSFTRDADSNPFLGGSARELAGVASAVPEDGLGPDTALEVGRRLFDAGRIQEATLALEAAVRRDPGLSEAWRILGNCAAETEDDARAIACLEQAVAADPYNVRALLALGCSLVNELRESSALAVLRDWVRHNPSFSHLDDLGLDQEEETGGAGASRGGEAAAAAAASRGADGAELEGDLYGDGSEMDRVSELMLRVQREAPSDPDVASVLGLLYNISRDWDAAAAQLKRALQAKPAPDPTPGASPHVLAAASAAVAATMGDDTAGPAAGSAGPSMLQGVPRYVTLNRLAATLANGSRHLEALPLYEQALSLRPGYARAMHNQGVALSALGRHEEAARSFVRALRQNVDAPHVWQRLRMTLFSWDSDARLGGQVGGSPGAGDAPGAGDEAEQERRARLIGLAYDRDVEALAAELGMSSASA</sequence>
<dbReference type="SMART" id="SM00028">
    <property type="entry name" value="TPR"/>
    <property type="match status" value="5"/>
</dbReference>
<dbReference type="Pfam" id="PF13424">
    <property type="entry name" value="TPR_12"/>
    <property type="match status" value="1"/>
</dbReference>
<evidence type="ECO:0000256" key="8">
    <source>
        <dbReference type="PROSITE-ProRule" id="PRU00339"/>
    </source>
</evidence>
<feature type="compositionally biased region" description="Low complexity" evidence="9">
    <location>
        <begin position="220"/>
        <end position="235"/>
    </location>
</feature>
<dbReference type="GO" id="GO:0016560">
    <property type="term" value="P:protein import into peroxisome matrix, docking"/>
    <property type="evidence" value="ECO:0007669"/>
    <property type="project" value="TreeGrafter"/>
</dbReference>
<comment type="subcellular location">
    <subcellularLocation>
        <location evidence="2">Cytoplasm</location>
    </subcellularLocation>
    <subcellularLocation>
        <location evidence="1">Peroxisome</location>
    </subcellularLocation>
</comment>
<keyword evidence="7" id="KW-0576">Peroxisome</keyword>
<evidence type="ECO:0000313" key="10">
    <source>
        <dbReference type="EMBL" id="KAA0149508.1"/>
    </source>
</evidence>
<keyword evidence="4" id="KW-0963">Cytoplasm</keyword>
<evidence type="ECO:0000256" key="9">
    <source>
        <dbReference type="SAM" id="MobiDB-lite"/>
    </source>
</evidence>
<dbReference type="GO" id="GO:0005778">
    <property type="term" value="C:peroxisomal membrane"/>
    <property type="evidence" value="ECO:0007669"/>
    <property type="project" value="TreeGrafter"/>
</dbReference>
<evidence type="ECO:0000256" key="6">
    <source>
        <dbReference type="ARBA" id="ARBA00022803"/>
    </source>
</evidence>
<dbReference type="PANTHER" id="PTHR10130:SF0">
    <property type="entry name" value="GH08708P"/>
    <property type="match status" value="1"/>
</dbReference>
<evidence type="ECO:0000313" key="11">
    <source>
        <dbReference type="Proteomes" id="UP000323011"/>
    </source>
</evidence>
<dbReference type="GO" id="GO:0005052">
    <property type="term" value="F:peroxisome matrix targeting signal-1 binding"/>
    <property type="evidence" value="ECO:0007669"/>
    <property type="project" value="TreeGrafter"/>
</dbReference>
<evidence type="ECO:0000256" key="2">
    <source>
        <dbReference type="ARBA" id="ARBA00004496"/>
    </source>
</evidence>
<evidence type="ECO:0000256" key="3">
    <source>
        <dbReference type="ARBA" id="ARBA00005348"/>
    </source>
</evidence>
<dbReference type="SUPFAM" id="SSF48452">
    <property type="entry name" value="TPR-like"/>
    <property type="match status" value="2"/>
</dbReference>
<evidence type="ECO:0000256" key="4">
    <source>
        <dbReference type="ARBA" id="ARBA00022490"/>
    </source>
</evidence>
<keyword evidence="6 8" id="KW-0802">TPR repeat</keyword>
<dbReference type="Pfam" id="PF13432">
    <property type="entry name" value="TPR_16"/>
    <property type="match status" value="1"/>
</dbReference>
<evidence type="ECO:0000256" key="7">
    <source>
        <dbReference type="ARBA" id="ARBA00023140"/>
    </source>
</evidence>
<dbReference type="AlphaFoldDB" id="A0A5A8C9M9"/>
<evidence type="ECO:0008006" key="12">
    <source>
        <dbReference type="Google" id="ProtNLM"/>
    </source>
</evidence>
<dbReference type="Gene3D" id="1.25.40.10">
    <property type="entry name" value="Tetratricopeptide repeat domain"/>
    <property type="match status" value="2"/>
</dbReference>
<dbReference type="PANTHER" id="PTHR10130">
    <property type="entry name" value="PEROXISOMAL TARGETING SIGNAL 1 RECEPTOR PEX5"/>
    <property type="match status" value="1"/>
</dbReference>
<accession>A0A5A8C9M9</accession>
<feature type="compositionally biased region" description="Gly residues" evidence="9">
    <location>
        <begin position="435"/>
        <end position="446"/>
    </location>
</feature>
<evidence type="ECO:0000256" key="5">
    <source>
        <dbReference type="ARBA" id="ARBA00022737"/>
    </source>
</evidence>
<dbReference type="GO" id="GO:0005829">
    <property type="term" value="C:cytosol"/>
    <property type="evidence" value="ECO:0007669"/>
    <property type="project" value="TreeGrafter"/>
</dbReference>
<feature type="region of interest" description="Disordered" evidence="9">
    <location>
        <begin position="200"/>
        <end position="245"/>
    </location>
</feature>
<gene>
    <name evidence="10" type="ORF">FNF29_05894</name>
</gene>
<organism evidence="10 11">
    <name type="scientific">Cafeteria roenbergensis</name>
    <name type="common">Marine flagellate</name>
    <dbReference type="NCBI Taxonomy" id="33653"/>
    <lineage>
        <taxon>Eukaryota</taxon>
        <taxon>Sar</taxon>
        <taxon>Stramenopiles</taxon>
        <taxon>Bigyra</taxon>
        <taxon>Opalozoa</taxon>
        <taxon>Bicosoecida</taxon>
        <taxon>Cafeteriaceae</taxon>
        <taxon>Cafeteria</taxon>
    </lineage>
</organism>
<dbReference type="Proteomes" id="UP000323011">
    <property type="component" value="Unassembled WGS sequence"/>
</dbReference>
<proteinExistence type="inferred from homology"/>
<feature type="region of interest" description="Disordered" evidence="9">
    <location>
        <begin position="435"/>
        <end position="455"/>
    </location>
</feature>
<dbReference type="EMBL" id="VLTN01000042">
    <property type="protein sequence ID" value="KAA0149508.1"/>
    <property type="molecule type" value="Genomic_DNA"/>
</dbReference>
<feature type="repeat" description="TPR" evidence="8">
    <location>
        <begin position="267"/>
        <end position="300"/>
    </location>
</feature>